<dbReference type="Gene3D" id="1.10.287.110">
    <property type="entry name" value="DnaJ domain"/>
    <property type="match status" value="1"/>
</dbReference>
<dbReference type="RefSeq" id="XP_027189944.1">
    <property type="nucleotide sequence ID" value="XM_027334143.1"/>
</dbReference>
<dbReference type="PANTHER" id="PTHR44137">
    <property type="entry name" value="BNAC03G44070D PROTEIN"/>
    <property type="match status" value="1"/>
</dbReference>
<dbReference type="PRINTS" id="PR00625">
    <property type="entry name" value="JDOMAIN"/>
</dbReference>
<dbReference type="Pfam" id="PF11926">
    <property type="entry name" value="DUF3444"/>
    <property type="match status" value="1"/>
</dbReference>
<evidence type="ECO:0000313" key="5">
    <source>
        <dbReference type="RefSeq" id="XP_027189943.1"/>
    </source>
</evidence>
<evidence type="ECO:0000313" key="3">
    <source>
        <dbReference type="Proteomes" id="UP000087171"/>
    </source>
</evidence>
<dbReference type="Proteomes" id="UP000087171">
    <property type="component" value="Chromosome Ca4"/>
</dbReference>
<feature type="region of interest" description="Disordered" evidence="1">
    <location>
        <begin position="128"/>
        <end position="183"/>
    </location>
</feature>
<feature type="domain" description="J" evidence="2">
    <location>
        <begin position="66"/>
        <end position="130"/>
    </location>
</feature>
<dbReference type="PaxDb" id="3827-XP_004498402.1"/>
<dbReference type="InterPro" id="IPR056988">
    <property type="entry name" value="Zn_ribbon_pln"/>
</dbReference>
<reference evidence="4" key="2">
    <citation type="submission" date="2023-09" db="UniProtKB">
        <authorList>
            <consortium name="RefSeq"/>
        </authorList>
    </citation>
    <scope>IDENTIFICATION</scope>
    <source>
        <tissue evidence="4 5">Etiolated seedlings</tissue>
    </source>
</reference>
<dbReference type="InterPro" id="IPR018253">
    <property type="entry name" value="DnaJ_domain_CS"/>
</dbReference>
<gene>
    <name evidence="4 5 6" type="primary">LOC101505779</name>
</gene>
<proteinExistence type="predicted"/>
<accession>A0A1S2Y4H1</accession>
<dbReference type="AlphaFoldDB" id="A0A1S2Y4H1"/>
<dbReference type="InterPro" id="IPR001623">
    <property type="entry name" value="DnaJ_domain"/>
</dbReference>
<feature type="compositionally biased region" description="Polar residues" evidence="1">
    <location>
        <begin position="153"/>
        <end position="174"/>
    </location>
</feature>
<evidence type="ECO:0000256" key="1">
    <source>
        <dbReference type="SAM" id="MobiDB-lite"/>
    </source>
</evidence>
<organism evidence="4">
    <name type="scientific">Cicer arietinum</name>
    <name type="common">Chickpea</name>
    <name type="synonym">Garbanzo</name>
    <dbReference type="NCBI Taxonomy" id="3827"/>
    <lineage>
        <taxon>Eukaryota</taxon>
        <taxon>Viridiplantae</taxon>
        <taxon>Streptophyta</taxon>
        <taxon>Embryophyta</taxon>
        <taxon>Tracheophyta</taxon>
        <taxon>Spermatophyta</taxon>
        <taxon>Magnoliopsida</taxon>
        <taxon>eudicotyledons</taxon>
        <taxon>Gunneridae</taxon>
        <taxon>Pentapetalae</taxon>
        <taxon>rosids</taxon>
        <taxon>fabids</taxon>
        <taxon>Fabales</taxon>
        <taxon>Fabaceae</taxon>
        <taxon>Papilionoideae</taxon>
        <taxon>50 kb inversion clade</taxon>
        <taxon>NPAAA clade</taxon>
        <taxon>Hologalegina</taxon>
        <taxon>IRL clade</taxon>
        <taxon>Cicereae</taxon>
        <taxon>Cicer</taxon>
    </lineage>
</organism>
<reference evidence="3" key="1">
    <citation type="journal article" date="2013" name="Nat. Biotechnol.">
        <title>Draft genome sequence of chickpea (Cicer arietinum) provides a resource for trait improvement.</title>
        <authorList>
            <person name="Varshney R.K."/>
            <person name="Song C."/>
            <person name="Saxena R.K."/>
            <person name="Azam S."/>
            <person name="Yu S."/>
            <person name="Sharpe A.G."/>
            <person name="Cannon S."/>
            <person name="Baek J."/>
            <person name="Rosen B.D."/>
            <person name="Tar'an B."/>
            <person name="Millan T."/>
            <person name="Zhang X."/>
            <person name="Ramsay L.D."/>
            <person name="Iwata A."/>
            <person name="Wang Y."/>
            <person name="Nelson W."/>
            <person name="Farmer A.D."/>
            <person name="Gaur P.M."/>
            <person name="Soderlund C."/>
            <person name="Penmetsa R.V."/>
            <person name="Xu C."/>
            <person name="Bharti A.K."/>
            <person name="He W."/>
            <person name="Winter P."/>
            <person name="Zhao S."/>
            <person name="Hane J.K."/>
            <person name="Carrasquilla-Garcia N."/>
            <person name="Condie J.A."/>
            <person name="Upadhyaya H.D."/>
            <person name="Luo M.C."/>
            <person name="Thudi M."/>
            <person name="Gowda C.L."/>
            <person name="Singh N.P."/>
            <person name="Lichtenzveig J."/>
            <person name="Gali K.K."/>
            <person name="Rubio J."/>
            <person name="Nadarajan N."/>
            <person name="Dolezel J."/>
            <person name="Bansal K.C."/>
            <person name="Xu X."/>
            <person name="Edwards D."/>
            <person name="Zhang G."/>
            <person name="Kahl G."/>
            <person name="Gil J."/>
            <person name="Singh K.B."/>
            <person name="Datta S.K."/>
            <person name="Jackson S.A."/>
            <person name="Wang J."/>
            <person name="Cook D.R."/>
        </authorList>
    </citation>
    <scope>NUCLEOTIDE SEQUENCE [LARGE SCALE GENOMIC DNA]</scope>
    <source>
        <strain evidence="3">cv. CDC Frontier</strain>
    </source>
</reference>
<dbReference type="GeneID" id="101505779"/>
<dbReference type="PROSITE" id="PS00636">
    <property type="entry name" value="DNAJ_1"/>
    <property type="match status" value="1"/>
</dbReference>
<name>A0A1S2Y4H1_CICAR</name>
<keyword evidence="3" id="KW-1185">Reference proteome</keyword>
<sequence length="704" mass="78981">MECNKGEAARAKEIAERKFSEREYAGAKKFAIKALNLYPPLEGLSQLLVTLDVYISAENKINGEMDWYGILGVKPFADEETVRKQYRKLALTLHPDKNKTVGAEGAFKLVLEAWSLLSDKVKRLAYNQNRSSERSRHNAPNHAASRSGAPGSNGFNDLNKNAATSNARTENSNARPPPTSVPPLQKISGTFWTICNQCRTHYEYQRVYLNHTLLCPNCKKAFVAIEKGPPAHAVKSSNGSSRQHHQKVRHHTGRSQPVTGSTCFNKTNIQSGPHSRMPGFGSAGGSSSIADVSVKQHSGVKREFEGVASSATWEKNLTNKGSGGSFSNIENPMKKFRKDDIRMHMMTKGDGAAGFGRVYESGKTNNLGTERVSKHYSTRELSLFELRNMLIDKAKREICKKIQEWRSMAEAKVTNKDKGNKRRKNAIGDKRTGSEKHRGSAINGKSDSIPVASDDTLKENDAISVPDPDFHNFDMDRAENSFEADQVWAAYDEDDGMPRYYARIHKVISRNPFRIQISWLNSRSNSELGPIDWIGSGFYKTCGDFRTGKHETTESLNSFSHKVRWTKGTRGVVRIFPGKGEVWALYKNWSPDWNENTPDEVIHKYDMVEVLEDVNEEESVLVIPLVKVDGFRTVFQRHSHDQVRKIPKAEFFRFSHQVPNYLLTGLEAPNAPKGCRELDPASTPLELLQTMTKANEVLANFGKV</sequence>
<feature type="region of interest" description="Disordered" evidence="1">
    <location>
        <begin position="413"/>
        <end position="453"/>
    </location>
</feature>
<dbReference type="OrthoDB" id="66964at2759"/>
<dbReference type="eggNOG" id="ENOG502QQV4">
    <property type="taxonomic scope" value="Eukaryota"/>
</dbReference>
<dbReference type="Pfam" id="PF23551">
    <property type="entry name" value="Zn_ribbon_20"/>
    <property type="match status" value="1"/>
</dbReference>
<dbReference type="CDD" id="cd06257">
    <property type="entry name" value="DnaJ"/>
    <property type="match status" value="1"/>
</dbReference>
<dbReference type="SUPFAM" id="SSF46565">
    <property type="entry name" value="Chaperone J-domain"/>
    <property type="match status" value="1"/>
</dbReference>
<dbReference type="PANTHER" id="PTHR44137:SF32">
    <property type="entry name" value="DNAJ HEAT SHOCK AMINO-TERMINAL DOMAIN PROTEIN"/>
    <property type="match status" value="1"/>
</dbReference>
<feature type="compositionally biased region" description="Basic and acidic residues" evidence="1">
    <location>
        <begin position="426"/>
        <end position="438"/>
    </location>
</feature>
<dbReference type="KEGG" id="cam:101505779"/>
<dbReference type="STRING" id="3827.A0A1S2Y4H1"/>
<dbReference type="RefSeq" id="XP_027189943.1">
    <property type="nucleotide sequence ID" value="XM_027334142.1"/>
</dbReference>
<dbReference type="RefSeq" id="XP_073223172.1">
    <property type="nucleotide sequence ID" value="XM_073367071.1"/>
</dbReference>
<feature type="region of interest" description="Disordered" evidence="1">
    <location>
        <begin position="230"/>
        <end position="288"/>
    </location>
</feature>
<protein>
    <submittedName>
        <fullName evidence="4 5">Uncharacterized protein LOC101505779 isoform X1</fullName>
    </submittedName>
</protein>
<dbReference type="InterPro" id="IPR036869">
    <property type="entry name" value="J_dom_sf"/>
</dbReference>
<dbReference type="RefSeq" id="XP_004498402.1">
    <property type="nucleotide sequence ID" value="XM_004498345.3"/>
</dbReference>
<dbReference type="PROSITE" id="PS50076">
    <property type="entry name" value="DNAJ_2"/>
    <property type="match status" value="1"/>
</dbReference>
<feature type="compositionally biased region" description="Basic residues" evidence="1">
    <location>
        <begin position="242"/>
        <end position="253"/>
    </location>
</feature>
<dbReference type="Pfam" id="PF00226">
    <property type="entry name" value="DnaJ"/>
    <property type="match status" value="1"/>
</dbReference>
<evidence type="ECO:0000313" key="6">
    <source>
        <dbReference type="RefSeq" id="XP_027189944.1"/>
    </source>
</evidence>
<dbReference type="SMART" id="SM00271">
    <property type="entry name" value="DnaJ"/>
    <property type="match status" value="1"/>
</dbReference>
<evidence type="ECO:0000313" key="4">
    <source>
        <dbReference type="RefSeq" id="XP_004498402.1"/>
    </source>
</evidence>
<feature type="compositionally biased region" description="Polar residues" evidence="1">
    <location>
        <begin position="254"/>
        <end position="273"/>
    </location>
</feature>
<evidence type="ECO:0000259" key="2">
    <source>
        <dbReference type="PROSITE" id="PS50076"/>
    </source>
</evidence>
<dbReference type="InterPro" id="IPR024593">
    <property type="entry name" value="DUF3444"/>
</dbReference>